<evidence type="ECO:0000313" key="10">
    <source>
        <dbReference type="WBParaSite" id="PSAMB.scaffold2648size22026.g18607.t1"/>
    </source>
</evidence>
<keyword evidence="4 7" id="KW-1133">Transmembrane helix</keyword>
<evidence type="ECO:0000256" key="1">
    <source>
        <dbReference type="ARBA" id="ARBA00004141"/>
    </source>
</evidence>
<feature type="transmembrane region" description="Helical" evidence="7">
    <location>
        <begin position="405"/>
        <end position="426"/>
    </location>
</feature>
<proteinExistence type="inferred from homology"/>
<evidence type="ECO:0000313" key="9">
    <source>
        <dbReference type="Proteomes" id="UP000887566"/>
    </source>
</evidence>
<feature type="transmembrane region" description="Helical" evidence="7">
    <location>
        <begin position="326"/>
        <end position="346"/>
    </location>
</feature>
<feature type="transmembrane region" description="Helical" evidence="7">
    <location>
        <begin position="542"/>
        <end position="568"/>
    </location>
</feature>
<sequence>MKPKQNMPPPRQIRMGPRSLPLKNHHIPLNQYPPALVPQPLSKIPQRQQQQLPPNIASSPARFAVKNKKFSNAAVAPTNSPPDSGYRQRMPRKMSINPLIHSSRSCTDVICCFLFLVFIIGWAVVAGMAFYYGNPERLVNPSDSQGRTCGVKRPGAYDLSTKPYLYYFDLTKCVSYATVFEGCLTPQVCVERCPTYYFTYRQLNYVPLEYFDVVMQNSSVCLTNEIKNNIKSPEQMKAAVDADKCAAYIVSTTPVLGRCIPDVIVNAGSAFSLSSNESLDKLALFGDPDGKVPNPMQLGNSSGFVKAMIEAKAVGEKILSDLSVSWWQILAMLLIAAIVSFLWIVLMRIFGGLMVWLSIFAVVILLAAGAGFCGYKYKTLRDAGAVNDYHLTTNINLYFEMPNTFLYSGIVLAVLLLIVLLILLFIRKRVQIAIALITESSKAIGNMLSSLFFPVIPFLLHVLVFVLWASIAIWLQSWGKENCRRMGVPDYELNLNATNGNGSKCDCNLINATKEERYCTFVNYTTNSDYVIYFQAYNLFGFFWLACFVSGLADLALAGAFASHYWAFRKPDDVPSFPVLRALGRAIRYHLGSIAFGALLLATVKFIRALLDYLDKKLSAAQNKVAKFIMLCLKCCFWCLEKFLRFLTRNAYIMIAIYGKNFCTSASDSFMLLARNIVRVVVLDKVTDFLLFLGKFGITIGMGILSFYYFSGKWIIHGSLTISLNYYFVPVAIVIIGTYFICDAFFDVYEMAVDTTFLCFLEDSERNDGSPEKPYFMSKELLRILGKENNFHAEKASYHS</sequence>
<dbReference type="InterPro" id="IPR007603">
    <property type="entry name" value="Choline_transptr-like"/>
</dbReference>
<evidence type="ECO:0000256" key="8">
    <source>
        <dbReference type="SAM" id="MobiDB-lite"/>
    </source>
</evidence>
<feature type="transmembrane region" description="Helical" evidence="7">
    <location>
        <begin position="109"/>
        <end position="132"/>
    </location>
</feature>
<keyword evidence="3 7" id="KW-0812">Transmembrane</keyword>
<feature type="transmembrane region" description="Helical" evidence="7">
    <location>
        <begin position="447"/>
        <end position="475"/>
    </location>
</feature>
<accession>A0A914VVK1</accession>
<dbReference type="WBParaSite" id="PSAMB.scaffold2648size22026.g18607.t1">
    <property type="protein sequence ID" value="PSAMB.scaffold2648size22026.g18607.t1"/>
    <property type="gene ID" value="PSAMB.scaffold2648size22026.g18607"/>
</dbReference>
<evidence type="ECO:0000256" key="7">
    <source>
        <dbReference type="RuleBase" id="RU368066"/>
    </source>
</evidence>
<protein>
    <recommendedName>
        <fullName evidence="7">Choline transporter-like protein</fullName>
    </recommendedName>
</protein>
<comment type="subcellular location">
    <subcellularLocation>
        <location evidence="7">Cell membrane</location>
        <topology evidence="7">Multi-pass membrane protein</topology>
    </subcellularLocation>
    <subcellularLocation>
        <location evidence="1">Membrane</location>
        <topology evidence="1">Multi-pass membrane protein</topology>
    </subcellularLocation>
</comment>
<dbReference type="GO" id="GO:0005886">
    <property type="term" value="C:plasma membrane"/>
    <property type="evidence" value="ECO:0007669"/>
    <property type="project" value="UniProtKB-SubCell"/>
</dbReference>
<organism evidence="9 10">
    <name type="scientific">Plectus sambesii</name>
    <dbReference type="NCBI Taxonomy" id="2011161"/>
    <lineage>
        <taxon>Eukaryota</taxon>
        <taxon>Metazoa</taxon>
        <taxon>Ecdysozoa</taxon>
        <taxon>Nematoda</taxon>
        <taxon>Chromadorea</taxon>
        <taxon>Plectida</taxon>
        <taxon>Plectina</taxon>
        <taxon>Plectoidea</taxon>
        <taxon>Plectidae</taxon>
        <taxon>Plectus</taxon>
    </lineage>
</organism>
<keyword evidence="5 7" id="KW-0472">Membrane</keyword>
<reference evidence="10" key="1">
    <citation type="submission" date="2022-11" db="UniProtKB">
        <authorList>
            <consortium name="WormBaseParasite"/>
        </authorList>
    </citation>
    <scope>IDENTIFICATION</scope>
</reference>
<feature type="transmembrane region" description="Helical" evidence="7">
    <location>
        <begin position="722"/>
        <end position="741"/>
    </location>
</feature>
<feature type="compositionally biased region" description="Pro residues" evidence="8">
    <location>
        <begin position="1"/>
        <end position="11"/>
    </location>
</feature>
<feature type="transmembrane region" description="Helical" evidence="7">
    <location>
        <begin position="589"/>
        <end position="611"/>
    </location>
</feature>
<dbReference type="PANTHER" id="PTHR12385:SF14">
    <property type="entry name" value="CHOLINE TRANSPORTER-LIKE 2"/>
    <property type="match status" value="1"/>
</dbReference>
<feature type="region of interest" description="Disordered" evidence="8">
    <location>
        <begin position="1"/>
        <end position="24"/>
    </location>
</feature>
<evidence type="ECO:0000256" key="4">
    <source>
        <dbReference type="ARBA" id="ARBA00022989"/>
    </source>
</evidence>
<dbReference type="Pfam" id="PF04515">
    <property type="entry name" value="Choline_transpo"/>
    <property type="match status" value="1"/>
</dbReference>
<keyword evidence="9" id="KW-1185">Reference proteome</keyword>
<dbReference type="AlphaFoldDB" id="A0A914VVK1"/>
<keyword evidence="6" id="KW-0325">Glycoprotein</keyword>
<dbReference type="PANTHER" id="PTHR12385">
    <property type="entry name" value="CHOLINE TRANSPORTER-LIKE (SLC FAMILY 44)"/>
    <property type="match status" value="1"/>
</dbReference>
<name>A0A914VVK1_9BILA</name>
<evidence type="ECO:0000256" key="3">
    <source>
        <dbReference type="ARBA" id="ARBA00022692"/>
    </source>
</evidence>
<evidence type="ECO:0000256" key="5">
    <source>
        <dbReference type="ARBA" id="ARBA00023136"/>
    </source>
</evidence>
<evidence type="ECO:0000256" key="2">
    <source>
        <dbReference type="ARBA" id="ARBA00007168"/>
    </source>
</evidence>
<evidence type="ECO:0000256" key="6">
    <source>
        <dbReference type="ARBA" id="ARBA00023180"/>
    </source>
</evidence>
<dbReference type="Proteomes" id="UP000887566">
    <property type="component" value="Unplaced"/>
</dbReference>
<feature type="transmembrane region" description="Helical" evidence="7">
    <location>
        <begin position="353"/>
        <end position="372"/>
    </location>
</feature>
<dbReference type="GO" id="GO:0022857">
    <property type="term" value="F:transmembrane transporter activity"/>
    <property type="evidence" value="ECO:0007669"/>
    <property type="project" value="UniProtKB-UniRule"/>
</dbReference>
<comment type="similarity">
    <text evidence="2 7">Belongs to the CTL (choline transporter-like) family.</text>
</comment>
<comment type="function">
    <text evidence="7">Choline transporter.</text>
</comment>
<feature type="transmembrane region" description="Helical" evidence="7">
    <location>
        <begin position="689"/>
        <end position="710"/>
    </location>
</feature>